<evidence type="ECO:0000259" key="2">
    <source>
        <dbReference type="PROSITE" id="PS51084"/>
    </source>
</evidence>
<comment type="caution">
    <text evidence="3">The sequence shown here is derived from an EMBL/GenBank/DDBJ whole genome shotgun (WGS) entry which is preliminary data.</text>
</comment>
<dbReference type="RefSeq" id="WP_344706797.1">
    <property type="nucleotide sequence ID" value="NZ_BAABBQ010000001.1"/>
</dbReference>
<dbReference type="SUPFAM" id="SSF54197">
    <property type="entry name" value="HIT-like"/>
    <property type="match status" value="1"/>
</dbReference>
<feature type="domain" description="HIT" evidence="2">
    <location>
        <begin position="6"/>
        <end position="108"/>
    </location>
</feature>
<sequence>MAIKDPHPTLVKFGYPDNLLHEGDHWAVLVRPEQPTLGSLVLCATGAAAAYGDLPAEAFAEQGRLIKRIETFLREFSKAEKINYLMLMMVDPQVHFHVLPRYSGERRFEGTAFIDSGWPALPDLGRTVPASGRLIETMAACWASSR</sequence>
<dbReference type="PROSITE" id="PS51084">
    <property type="entry name" value="HIT_2"/>
    <property type="match status" value="1"/>
</dbReference>
<gene>
    <name evidence="3" type="ORF">GCM10022280_15350</name>
</gene>
<dbReference type="InterPro" id="IPR036265">
    <property type="entry name" value="HIT-like_sf"/>
</dbReference>
<organism evidence="3 4">
    <name type="scientific">Sphingomonas swuensis</name>
    <dbReference type="NCBI Taxonomy" id="977800"/>
    <lineage>
        <taxon>Bacteria</taxon>
        <taxon>Pseudomonadati</taxon>
        <taxon>Pseudomonadota</taxon>
        <taxon>Alphaproteobacteria</taxon>
        <taxon>Sphingomonadales</taxon>
        <taxon>Sphingomonadaceae</taxon>
        <taxon>Sphingomonas</taxon>
    </lineage>
</organism>
<dbReference type="Proteomes" id="UP001500235">
    <property type="component" value="Unassembled WGS sequence"/>
</dbReference>
<proteinExistence type="predicted"/>
<keyword evidence="4" id="KW-1185">Reference proteome</keyword>
<dbReference type="Gene3D" id="3.30.428.10">
    <property type="entry name" value="HIT-like"/>
    <property type="match status" value="1"/>
</dbReference>
<accession>A0ABP7SVI7</accession>
<name>A0ABP7SVI7_9SPHN</name>
<evidence type="ECO:0000313" key="4">
    <source>
        <dbReference type="Proteomes" id="UP001500235"/>
    </source>
</evidence>
<reference evidence="4" key="1">
    <citation type="journal article" date="2019" name="Int. J. Syst. Evol. Microbiol.">
        <title>The Global Catalogue of Microorganisms (GCM) 10K type strain sequencing project: providing services to taxonomists for standard genome sequencing and annotation.</title>
        <authorList>
            <consortium name="The Broad Institute Genomics Platform"/>
            <consortium name="The Broad Institute Genome Sequencing Center for Infectious Disease"/>
            <person name="Wu L."/>
            <person name="Ma J."/>
        </authorList>
    </citation>
    <scope>NUCLEOTIDE SEQUENCE [LARGE SCALE GENOMIC DNA]</scope>
    <source>
        <strain evidence="4">JCM 17563</strain>
    </source>
</reference>
<protein>
    <submittedName>
        <fullName evidence="3">HIT family protein</fullName>
    </submittedName>
</protein>
<dbReference type="InterPro" id="IPR011146">
    <property type="entry name" value="HIT-like"/>
</dbReference>
<dbReference type="EMBL" id="BAABBQ010000001">
    <property type="protein sequence ID" value="GAA4017145.1"/>
    <property type="molecule type" value="Genomic_DNA"/>
</dbReference>
<evidence type="ECO:0000256" key="1">
    <source>
        <dbReference type="PROSITE-ProRule" id="PRU00464"/>
    </source>
</evidence>
<comment type="caution">
    <text evidence="1">Lacks conserved residue(s) required for the propagation of feature annotation.</text>
</comment>
<evidence type="ECO:0000313" key="3">
    <source>
        <dbReference type="EMBL" id="GAA4017145.1"/>
    </source>
</evidence>